<organism evidence="2 3">
    <name type="scientific">Sparassis crispa</name>
    <dbReference type="NCBI Taxonomy" id="139825"/>
    <lineage>
        <taxon>Eukaryota</taxon>
        <taxon>Fungi</taxon>
        <taxon>Dikarya</taxon>
        <taxon>Basidiomycota</taxon>
        <taxon>Agaricomycotina</taxon>
        <taxon>Agaricomycetes</taxon>
        <taxon>Polyporales</taxon>
        <taxon>Sparassidaceae</taxon>
        <taxon>Sparassis</taxon>
    </lineage>
</organism>
<keyword evidence="3" id="KW-1185">Reference proteome</keyword>
<feature type="region of interest" description="Disordered" evidence="1">
    <location>
        <begin position="1"/>
        <end position="78"/>
    </location>
</feature>
<dbReference type="STRING" id="139825.A0A401H5A2"/>
<evidence type="ECO:0000313" key="3">
    <source>
        <dbReference type="Proteomes" id="UP000287166"/>
    </source>
</evidence>
<dbReference type="InParanoid" id="A0A401H5A2"/>
<feature type="compositionally biased region" description="Polar residues" evidence="1">
    <location>
        <begin position="1"/>
        <end position="25"/>
    </location>
</feature>
<sequence>MPDNTTGSSSGKDYTVTSSGTNDQGNHYCHRESSGGSGYHYSNNNGSYYYQNPNGSTYYDSGKGYSQYTAPDGSVHKK</sequence>
<dbReference type="OrthoDB" id="5415522at2759"/>
<dbReference type="Proteomes" id="UP000287166">
    <property type="component" value="Unassembled WGS sequence"/>
</dbReference>
<dbReference type="GeneID" id="38786533"/>
<dbReference type="EMBL" id="BFAD01000016">
    <property type="protein sequence ID" value="GBE89616.1"/>
    <property type="molecule type" value="Genomic_DNA"/>
</dbReference>
<gene>
    <name evidence="2" type="ORF">SCP_1602790</name>
</gene>
<reference evidence="2 3" key="1">
    <citation type="journal article" date="2018" name="Sci. Rep.">
        <title>Genome sequence of the cauliflower mushroom Sparassis crispa (Hanabiratake) and its association with beneficial usage.</title>
        <authorList>
            <person name="Kiyama R."/>
            <person name="Furutani Y."/>
            <person name="Kawaguchi K."/>
            <person name="Nakanishi T."/>
        </authorList>
    </citation>
    <scope>NUCLEOTIDE SEQUENCE [LARGE SCALE GENOMIC DNA]</scope>
</reference>
<protein>
    <submittedName>
        <fullName evidence="2">Uncharacterized protein</fullName>
    </submittedName>
</protein>
<dbReference type="AlphaFoldDB" id="A0A401H5A2"/>
<evidence type="ECO:0000256" key="1">
    <source>
        <dbReference type="SAM" id="MobiDB-lite"/>
    </source>
</evidence>
<proteinExistence type="predicted"/>
<comment type="caution">
    <text evidence="2">The sequence shown here is derived from an EMBL/GenBank/DDBJ whole genome shotgun (WGS) entry which is preliminary data.</text>
</comment>
<feature type="compositionally biased region" description="Low complexity" evidence="1">
    <location>
        <begin position="39"/>
        <end position="56"/>
    </location>
</feature>
<evidence type="ECO:0000313" key="2">
    <source>
        <dbReference type="EMBL" id="GBE89616.1"/>
    </source>
</evidence>
<accession>A0A401H5A2</accession>
<dbReference type="RefSeq" id="XP_027620529.1">
    <property type="nucleotide sequence ID" value="XM_027764728.1"/>
</dbReference>
<name>A0A401H5A2_9APHY</name>